<dbReference type="PROSITE" id="PS51063">
    <property type="entry name" value="HTH_CRP_2"/>
    <property type="match status" value="1"/>
</dbReference>
<dbReference type="GO" id="GO:0005829">
    <property type="term" value="C:cytosol"/>
    <property type="evidence" value="ECO:0007669"/>
    <property type="project" value="TreeGrafter"/>
</dbReference>
<evidence type="ECO:0000256" key="2">
    <source>
        <dbReference type="ARBA" id="ARBA00023125"/>
    </source>
</evidence>
<keyword evidence="2" id="KW-0238">DNA-binding</keyword>
<gene>
    <name evidence="6" type="ORF">BGI27_04225</name>
    <name evidence="7" type="ORF">CGU29_05330</name>
</gene>
<feature type="domain" description="HTH crp-type" evidence="5">
    <location>
        <begin position="152"/>
        <end position="224"/>
    </location>
</feature>
<dbReference type="InterPro" id="IPR050397">
    <property type="entry name" value="Env_Response_Regulators"/>
</dbReference>
<dbReference type="InterPro" id="IPR018490">
    <property type="entry name" value="cNMP-bd_dom_sf"/>
</dbReference>
<dbReference type="EMBL" id="MDUX01000009">
    <property type="protein sequence ID" value="KAF7600107.1"/>
    <property type="molecule type" value="Genomic_DNA"/>
</dbReference>
<dbReference type="PROSITE" id="PS50042">
    <property type="entry name" value="CNMP_BINDING_3"/>
    <property type="match status" value="1"/>
</dbReference>
<dbReference type="Proteomes" id="UP000623509">
    <property type="component" value="Unassembled WGS sequence"/>
</dbReference>
<dbReference type="InterPro" id="IPR000595">
    <property type="entry name" value="cNMP-bd_dom"/>
</dbReference>
<evidence type="ECO:0000259" key="5">
    <source>
        <dbReference type="PROSITE" id="PS51063"/>
    </source>
</evidence>
<name>A0A272EVC9_9RHOO</name>
<keyword evidence="3" id="KW-0804">Transcription</keyword>
<evidence type="ECO:0000256" key="1">
    <source>
        <dbReference type="ARBA" id="ARBA00023015"/>
    </source>
</evidence>
<dbReference type="Gene3D" id="1.10.10.10">
    <property type="entry name" value="Winged helix-like DNA-binding domain superfamily/Winged helix DNA-binding domain"/>
    <property type="match status" value="1"/>
</dbReference>
<evidence type="ECO:0000313" key="7">
    <source>
        <dbReference type="EMBL" id="PAS94063.1"/>
    </source>
</evidence>
<evidence type="ECO:0000256" key="3">
    <source>
        <dbReference type="ARBA" id="ARBA00023163"/>
    </source>
</evidence>
<protein>
    <submittedName>
        <fullName evidence="7">Crp/Fnr family transcriptional regulator</fullName>
    </submittedName>
</protein>
<dbReference type="SUPFAM" id="SSF51206">
    <property type="entry name" value="cAMP-binding domain-like"/>
    <property type="match status" value="1"/>
</dbReference>
<dbReference type="SMART" id="SM00100">
    <property type="entry name" value="cNMP"/>
    <property type="match status" value="1"/>
</dbReference>
<dbReference type="EMBL" id="NMRN01000010">
    <property type="protein sequence ID" value="PAS94063.1"/>
    <property type="molecule type" value="Genomic_DNA"/>
</dbReference>
<dbReference type="SMART" id="SM00419">
    <property type="entry name" value="HTH_CRP"/>
    <property type="match status" value="1"/>
</dbReference>
<dbReference type="InterPro" id="IPR036390">
    <property type="entry name" value="WH_DNA-bd_sf"/>
</dbReference>
<dbReference type="PANTHER" id="PTHR24567:SF74">
    <property type="entry name" value="HTH-TYPE TRANSCRIPTIONAL REGULATOR ARCR"/>
    <property type="match status" value="1"/>
</dbReference>
<evidence type="ECO:0000313" key="9">
    <source>
        <dbReference type="Proteomes" id="UP000623509"/>
    </source>
</evidence>
<reference evidence="6 9" key="1">
    <citation type="submission" date="2016-08" db="EMBL/GenBank/DDBJ databases">
        <title>Candidatus Dactylopiibacterium carminicum genome sequence.</title>
        <authorList>
            <person name="Ramirez-Puebla S.T."/>
            <person name="Ormeno-Orrillo E."/>
            <person name="Vera-Ponce De Leon A."/>
            <person name="Luis L."/>
            <person name="Sanchez-Flores A."/>
            <person name="Monica R."/>
            <person name="Martinez-Romero E."/>
        </authorList>
    </citation>
    <scope>NUCLEOTIDE SEQUENCE [LARGE SCALE GENOMIC DNA]</scope>
    <source>
        <strain evidence="6">END1</strain>
    </source>
</reference>
<dbReference type="OrthoDB" id="9777588at2"/>
<dbReference type="PANTHER" id="PTHR24567">
    <property type="entry name" value="CRP FAMILY TRANSCRIPTIONAL REGULATORY PROTEIN"/>
    <property type="match status" value="1"/>
</dbReference>
<comment type="caution">
    <text evidence="7">The sequence shown here is derived from an EMBL/GenBank/DDBJ whole genome shotgun (WGS) entry which is preliminary data.</text>
</comment>
<dbReference type="SUPFAM" id="SSF46785">
    <property type="entry name" value="Winged helix' DNA-binding domain"/>
    <property type="match status" value="1"/>
</dbReference>
<evidence type="ECO:0000313" key="6">
    <source>
        <dbReference type="EMBL" id="KAF7600107.1"/>
    </source>
</evidence>
<evidence type="ECO:0000313" key="8">
    <source>
        <dbReference type="Proteomes" id="UP000216107"/>
    </source>
</evidence>
<keyword evidence="1" id="KW-0805">Transcription regulation</keyword>
<accession>A0A272EVC9</accession>
<proteinExistence type="predicted"/>
<dbReference type="GO" id="GO:0003677">
    <property type="term" value="F:DNA binding"/>
    <property type="evidence" value="ECO:0007669"/>
    <property type="project" value="UniProtKB-KW"/>
</dbReference>
<dbReference type="CDD" id="cd00038">
    <property type="entry name" value="CAP_ED"/>
    <property type="match status" value="1"/>
</dbReference>
<dbReference type="RefSeq" id="WP_095523670.1">
    <property type="nucleotide sequence ID" value="NZ_MDUX01000009.1"/>
</dbReference>
<dbReference type="InterPro" id="IPR014710">
    <property type="entry name" value="RmlC-like_jellyroll"/>
</dbReference>
<reference evidence="7 8" key="2">
    <citation type="submission" date="2017-07" db="EMBL/GenBank/DDBJ databases">
        <title>Candidatus Dactylopiibacterium carminicum, a nitrogen-fixing symbiont of the cochineal insect Dactylopius coccus and Dactylopius opuntiae (Hemiptera: Coccoidea: Dactylopiidae).</title>
        <authorList>
            <person name="Vera A."/>
        </authorList>
    </citation>
    <scope>NUCLEOTIDE SEQUENCE [LARGE SCALE GENOMIC DNA]</scope>
    <source>
        <strain evidence="7 8">NFDCM</strain>
    </source>
</reference>
<feature type="domain" description="Cyclic nucleotide-binding" evidence="4">
    <location>
        <begin position="18"/>
        <end position="138"/>
    </location>
</feature>
<keyword evidence="9" id="KW-1185">Reference proteome</keyword>
<organism evidence="7 8">
    <name type="scientific">Candidatus Dactylopiibacterium carminicum</name>
    <dbReference type="NCBI Taxonomy" id="857335"/>
    <lineage>
        <taxon>Bacteria</taxon>
        <taxon>Pseudomonadati</taxon>
        <taxon>Pseudomonadota</taxon>
        <taxon>Betaproteobacteria</taxon>
        <taxon>Rhodocyclales</taxon>
        <taxon>Rhodocyclaceae</taxon>
        <taxon>Candidatus Dactylopiibacterium</taxon>
    </lineage>
</organism>
<dbReference type="GO" id="GO:0003700">
    <property type="term" value="F:DNA-binding transcription factor activity"/>
    <property type="evidence" value="ECO:0007669"/>
    <property type="project" value="TreeGrafter"/>
</dbReference>
<evidence type="ECO:0000259" key="4">
    <source>
        <dbReference type="PROSITE" id="PS50042"/>
    </source>
</evidence>
<dbReference type="Pfam" id="PF13545">
    <property type="entry name" value="HTH_Crp_2"/>
    <property type="match status" value="1"/>
</dbReference>
<dbReference type="AlphaFoldDB" id="A0A272EVC9"/>
<dbReference type="InterPro" id="IPR012318">
    <property type="entry name" value="HTH_CRP"/>
</dbReference>
<sequence>MQTPPKADVRGLLGRLPLFSALAPHELDRIAADTTEHRLARGEVLFRQHSPCTGFFMVAHGQIKLAVSAPNGNEKVLEIIPPHMSFGEAMMFLDRPFPVTASALTESLVLGVRREAVLSVLDNDPHFARRLLAGMSLRLHSLVRDVEGYALRSSTQRLIGFLLSAGGAADEAQGSLSVDLPTSKQVLASRLSVTPETLSRILHGLADAGLVQLDGKTIHIPDVAHLRDFEA</sequence>
<dbReference type="Pfam" id="PF00027">
    <property type="entry name" value="cNMP_binding"/>
    <property type="match status" value="1"/>
</dbReference>
<dbReference type="Proteomes" id="UP000216107">
    <property type="component" value="Unassembled WGS sequence"/>
</dbReference>
<dbReference type="InterPro" id="IPR036388">
    <property type="entry name" value="WH-like_DNA-bd_sf"/>
</dbReference>
<dbReference type="Gene3D" id="2.60.120.10">
    <property type="entry name" value="Jelly Rolls"/>
    <property type="match status" value="1"/>
</dbReference>